<dbReference type="Proteomes" id="UP001632037">
    <property type="component" value="Unassembled WGS sequence"/>
</dbReference>
<feature type="region of interest" description="Disordered" evidence="1">
    <location>
        <begin position="31"/>
        <end position="64"/>
    </location>
</feature>
<sequence>MDWSPLLSLPDNEQDLLRLLRSLHQSIDSDYGSAEEEELAETQWAKPPPPEDATERTRGRRRPAVVGTVKRRKVEMENLHAFEKKLRSQLAQLKAAANEEARIQSGTGFVLSIDEMESRLLQKNKADQEATRRQLSVRENNGLRTALQRQIRMTKSLRRLLQRRMRLETMKNAVALCTQQDLLASLAASIRIRSDLVFDGLIVGLDEIYANVDKVFEKAGANELPCPGRKNLSARNNLKFIEFLNFYAVPFSVKSTERAVWGCLAEYDWKGPKNLASSYFDKTRNALLTYWVAAFSSGDVTVAIKNCRVTRRYVEQSRTVFISQTFIDPMSDPPAVFYETMRLVVRENGMCDTGPISMLEAHREATGHDKDDVKRIVKHDNEVGAAAWDAAVTHFNHRVEDALVHQQWLNKPGTCQF</sequence>
<dbReference type="PANTHER" id="PTHR35796:SF3">
    <property type="entry name" value="BHLH DOMAIN-CONTAINING PROTEIN"/>
    <property type="match status" value="1"/>
</dbReference>
<evidence type="ECO:0000313" key="2">
    <source>
        <dbReference type="EMBL" id="KAL3670602.1"/>
    </source>
</evidence>
<evidence type="ECO:0000256" key="1">
    <source>
        <dbReference type="SAM" id="MobiDB-lite"/>
    </source>
</evidence>
<dbReference type="PANTHER" id="PTHR35796">
    <property type="entry name" value="HYPOTHETICAL CYTOSOLIC PROTEIN"/>
    <property type="match status" value="1"/>
</dbReference>
<dbReference type="AlphaFoldDB" id="A0ABD3FW44"/>
<dbReference type="EMBL" id="JBIMZQ010000006">
    <property type="protein sequence ID" value="KAL3670602.1"/>
    <property type="molecule type" value="Genomic_DNA"/>
</dbReference>
<name>A0ABD3FW44_9STRA</name>
<proteinExistence type="predicted"/>
<reference evidence="2 3" key="1">
    <citation type="submission" date="2024-09" db="EMBL/GenBank/DDBJ databases">
        <title>Genome sequencing and assembly of Phytophthora oleae, isolate VK10A, causative agent of rot of olive drupes.</title>
        <authorList>
            <person name="Conti Taguali S."/>
            <person name="Riolo M."/>
            <person name="La Spada F."/>
            <person name="Cacciola S.O."/>
            <person name="Dionisio G."/>
        </authorList>
    </citation>
    <scope>NUCLEOTIDE SEQUENCE [LARGE SCALE GENOMIC DNA]</scope>
    <source>
        <strain evidence="2 3">VK10A</strain>
    </source>
</reference>
<accession>A0ABD3FW44</accession>
<evidence type="ECO:0008006" key="4">
    <source>
        <dbReference type="Google" id="ProtNLM"/>
    </source>
</evidence>
<keyword evidence="3" id="KW-1185">Reference proteome</keyword>
<comment type="caution">
    <text evidence="2">The sequence shown here is derived from an EMBL/GenBank/DDBJ whole genome shotgun (WGS) entry which is preliminary data.</text>
</comment>
<evidence type="ECO:0000313" key="3">
    <source>
        <dbReference type="Proteomes" id="UP001632037"/>
    </source>
</evidence>
<organism evidence="2 3">
    <name type="scientific">Phytophthora oleae</name>
    <dbReference type="NCBI Taxonomy" id="2107226"/>
    <lineage>
        <taxon>Eukaryota</taxon>
        <taxon>Sar</taxon>
        <taxon>Stramenopiles</taxon>
        <taxon>Oomycota</taxon>
        <taxon>Peronosporomycetes</taxon>
        <taxon>Peronosporales</taxon>
        <taxon>Peronosporaceae</taxon>
        <taxon>Phytophthora</taxon>
    </lineage>
</organism>
<protein>
    <recommendedName>
        <fullName evidence="4">M96 mating-specific protein family</fullName>
    </recommendedName>
</protein>
<gene>
    <name evidence="2" type="ORF">V7S43_003794</name>
</gene>